<feature type="compositionally biased region" description="Basic and acidic residues" evidence="2">
    <location>
        <begin position="471"/>
        <end position="487"/>
    </location>
</feature>
<feature type="compositionally biased region" description="Basic and acidic residues" evidence="2">
    <location>
        <begin position="533"/>
        <end position="558"/>
    </location>
</feature>
<feature type="region of interest" description="Disordered" evidence="2">
    <location>
        <begin position="408"/>
        <end position="507"/>
    </location>
</feature>
<dbReference type="AlphaFoldDB" id="A0A1I8FAQ3"/>
<feature type="region of interest" description="Disordered" evidence="2">
    <location>
        <begin position="190"/>
        <end position="227"/>
    </location>
</feature>
<feature type="coiled-coil region" evidence="1">
    <location>
        <begin position="637"/>
        <end position="664"/>
    </location>
</feature>
<dbReference type="PANTHER" id="PTHR19327:SF0">
    <property type="entry name" value="GOLGIN SUBFAMILY A MEMBER 4"/>
    <property type="match status" value="1"/>
</dbReference>
<reference evidence="4" key="1">
    <citation type="submission" date="2016-11" db="UniProtKB">
        <authorList>
            <consortium name="WormBaseParasite"/>
        </authorList>
    </citation>
    <scope>IDENTIFICATION</scope>
</reference>
<keyword evidence="3" id="KW-1185">Reference proteome</keyword>
<evidence type="ECO:0000313" key="4">
    <source>
        <dbReference type="WBParaSite" id="maker-unitig_25704-snap-gene-0.2-mRNA-1"/>
    </source>
</evidence>
<feature type="compositionally biased region" description="Basic and acidic residues" evidence="2">
    <location>
        <begin position="572"/>
        <end position="587"/>
    </location>
</feature>
<protein>
    <submittedName>
        <fullName evidence="4">Myosin_tail_1 domain-containing protein</fullName>
    </submittedName>
</protein>
<evidence type="ECO:0000256" key="2">
    <source>
        <dbReference type="SAM" id="MobiDB-lite"/>
    </source>
</evidence>
<keyword evidence="1" id="KW-0175">Coiled coil</keyword>
<feature type="compositionally biased region" description="Basic and acidic residues" evidence="2">
    <location>
        <begin position="496"/>
        <end position="507"/>
    </location>
</feature>
<organism evidence="3 4">
    <name type="scientific">Macrostomum lignano</name>
    <dbReference type="NCBI Taxonomy" id="282301"/>
    <lineage>
        <taxon>Eukaryota</taxon>
        <taxon>Metazoa</taxon>
        <taxon>Spiralia</taxon>
        <taxon>Lophotrochozoa</taxon>
        <taxon>Platyhelminthes</taxon>
        <taxon>Rhabditophora</taxon>
        <taxon>Macrostomorpha</taxon>
        <taxon>Macrostomida</taxon>
        <taxon>Macrostomidae</taxon>
        <taxon>Macrostomum</taxon>
    </lineage>
</organism>
<name>A0A1I8FAQ3_9PLAT</name>
<feature type="region of interest" description="Disordered" evidence="2">
    <location>
        <begin position="303"/>
        <end position="331"/>
    </location>
</feature>
<sequence>RSDYSTSTMPSVIDTPQDRAQLERHRRAAGGEAALAELDTQAELASRDGCPDEETGAMGQGYSSVEERDAKIRADADRRSSPEGSAGHGFAKTESDSTARRVKSLEADLPKSRRTATTRDSDELGAAAGAVRGVEARQRRPGGSCSNQSSSDATKLLASLHLVHDDTPRTRVIAKLDRLRLTVATPEARSLEQQAGEAQAGGWHRPGGSGQPGGLRPSACSRRRTRCGASTRTVWTQVRRLTDSLQKLQSSSNETRDALTAEIAERHELAAATLEEKFNEAMSTANQRFEAIRQLKEELKIANQRSTESQERARRSEAEAQQSQRQLEERGRELEAVRLRRAGANSSQREGQWRAERAELMDKCQRLGADAERMAEELAERQAAQERLHSQVAELRGAVSQRQQLLAADGAAAGHQPGGIGRTARTAGQTGGGGRAAAAGSGPDQEAVPASAEELSRLESKVQAAAASGQSEREQLAEETRRREAELARSAQEAARQQEARSRLEERCAGLEKQAEAASKSAKAAKAESARLEAELQRAKRREKRAEELRVQTKRLQEASRGQQQELSSRAGELEAARRQISSREEQLAGTRAELESLAADNRELSQRLMQRDDLLARLSGETQKLKNKYQDRVQEMTKQSDTIKRLQEALAQSQLEVEEVKRRSEEEVSAVLLYRFVDN</sequence>
<feature type="compositionally biased region" description="Polar residues" evidence="2">
    <location>
        <begin position="1"/>
        <end position="10"/>
    </location>
</feature>
<dbReference type="WBParaSite" id="maker-unitig_25704-snap-gene-0.2-mRNA-1">
    <property type="protein sequence ID" value="maker-unitig_25704-snap-gene-0.2-mRNA-1"/>
    <property type="gene ID" value="maker-unitig_25704-snap-gene-0.2"/>
</dbReference>
<feature type="compositionally biased region" description="Basic and acidic residues" evidence="2">
    <location>
        <begin position="91"/>
        <end position="122"/>
    </location>
</feature>
<feature type="region of interest" description="Disordered" evidence="2">
    <location>
        <begin position="1"/>
        <end position="150"/>
    </location>
</feature>
<accession>A0A1I8FAQ3</accession>
<feature type="region of interest" description="Disordered" evidence="2">
    <location>
        <begin position="533"/>
        <end position="589"/>
    </location>
</feature>
<feature type="compositionally biased region" description="Gly residues" evidence="2">
    <location>
        <begin position="204"/>
        <end position="213"/>
    </location>
</feature>
<feature type="compositionally biased region" description="Basic and acidic residues" evidence="2">
    <location>
        <begin position="65"/>
        <end position="81"/>
    </location>
</feature>
<evidence type="ECO:0000313" key="3">
    <source>
        <dbReference type="Proteomes" id="UP000095280"/>
    </source>
</evidence>
<evidence type="ECO:0000256" key="1">
    <source>
        <dbReference type="SAM" id="Coils"/>
    </source>
</evidence>
<dbReference type="PANTHER" id="PTHR19327">
    <property type="entry name" value="GOLGIN"/>
    <property type="match status" value="1"/>
</dbReference>
<dbReference type="Proteomes" id="UP000095280">
    <property type="component" value="Unplaced"/>
</dbReference>
<proteinExistence type="predicted"/>
<feature type="compositionally biased region" description="Basic and acidic residues" evidence="2">
    <location>
        <begin position="308"/>
        <end position="318"/>
    </location>
</feature>